<evidence type="ECO:0008006" key="3">
    <source>
        <dbReference type="Google" id="ProtNLM"/>
    </source>
</evidence>
<accession>A0ABU0HP99</accession>
<organism evidence="1 2">
    <name type="scientific">Methylobacterium persicinum</name>
    <dbReference type="NCBI Taxonomy" id="374426"/>
    <lineage>
        <taxon>Bacteria</taxon>
        <taxon>Pseudomonadati</taxon>
        <taxon>Pseudomonadota</taxon>
        <taxon>Alphaproteobacteria</taxon>
        <taxon>Hyphomicrobiales</taxon>
        <taxon>Methylobacteriaceae</taxon>
        <taxon>Methylobacterium</taxon>
    </lineage>
</organism>
<name>A0ABU0HP99_9HYPH</name>
<dbReference type="EMBL" id="JAUSVV010000010">
    <property type="protein sequence ID" value="MDQ0444159.1"/>
    <property type="molecule type" value="Genomic_DNA"/>
</dbReference>
<protein>
    <recommendedName>
        <fullName evidence="3">Histidine kinase</fullName>
    </recommendedName>
</protein>
<evidence type="ECO:0000313" key="2">
    <source>
        <dbReference type="Proteomes" id="UP001236369"/>
    </source>
</evidence>
<gene>
    <name evidence="1" type="ORF">QO016_003669</name>
</gene>
<sequence>MAHVHRLPVRLEGEAGRRLTDDLVAVLQAGGDPGPRQHQIEVLRQSIRVGLRGLTGALASIADPLPIDDPRRRAVEEAVRRFVDEVEALVVMVDRTDSVDRVPRAAAGPH</sequence>
<keyword evidence="2" id="KW-1185">Reference proteome</keyword>
<reference evidence="1 2" key="1">
    <citation type="submission" date="2023-07" db="EMBL/GenBank/DDBJ databases">
        <title>Genomic Encyclopedia of Type Strains, Phase IV (KMG-IV): sequencing the most valuable type-strain genomes for metagenomic binning, comparative biology and taxonomic classification.</title>
        <authorList>
            <person name="Goeker M."/>
        </authorList>
    </citation>
    <scope>NUCLEOTIDE SEQUENCE [LARGE SCALE GENOMIC DNA]</scope>
    <source>
        <strain evidence="1 2">DSM 19562</strain>
    </source>
</reference>
<evidence type="ECO:0000313" key="1">
    <source>
        <dbReference type="EMBL" id="MDQ0444159.1"/>
    </source>
</evidence>
<dbReference type="RefSeq" id="WP_307442024.1">
    <property type="nucleotide sequence ID" value="NZ_JAUSVV010000010.1"/>
</dbReference>
<proteinExistence type="predicted"/>
<comment type="caution">
    <text evidence="1">The sequence shown here is derived from an EMBL/GenBank/DDBJ whole genome shotgun (WGS) entry which is preliminary data.</text>
</comment>
<dbReference type="Proteomes" id="UP001236369">
    <property type="component" value="Unassembled WGS sequence"/>
</dbReference>